<sequence length="534" mass="60437">MMIFITALNLLCFQTNTTVILDVQTRQLIFNAFPRTDDSRELNVCKQLNGDMYKLSVQTGTFNYVLSQLQQYDYTKEIEIRIPCDDLVTNCNSAFKAKSAIYTMEFQEAKQTITEAASNFRRLDFNRKACVNNVQLLYGQNLTIPVIGVSDIFQISGTPSVCKYPLDSQTTIDANNPLDKKAMINFYAYPSFQQYSPQYSLKPAQMLQNSKFPCVMMPTAETIAWCKNMVQTLATSSFGYLNMQYIVPGKIPNRDGTLTRVGNYISVYQSNQVKNALQATFDCYSSQSIKLYGKSLLLSNTMNPAMVYCSNPMSSFIPLSYDKMVTRVSFQEFEDFRTGQVFTLDFTTPSQVLNSSFEWLSCSDSVNETYCEEVLQKSSIISSYYLNAQQLIYKNNQIVKIYPLTPTLQTNCYMDSSASVSNDQVCVSVTNICSGQTQSNQQFIYSFPSFNITSQAPFPNTENKYCAKHQFDSNSIQQLVNQRGVVLVNDLKIPISSVTDDSVVKSVKNIQWFVLGTAVFITVFVGLSVWKPWV</sequence>
<keyword evidence="1" id="KW-0812">Transmembrane</keyword>
<keyword evidence="1" id="KW-1133">Transmembrane helix</keyword>
<reference evidence="4 5" key="2">
    <citation type="submission" date="2024-07" db="EMBL/GenBank/DDBJ databases">
        <authorList>
            <person name="Akdeniz Z."/>
        </authorList>
    </citation>
    <scope>NUCLEOTIDE SEQUENCE [LARGE SCALE GENOMIC DNA]</scope>
</reference>
<dbReference type="EMBL" id="CATOUU010000512">
    <property type="protein sequence ID" value="CAI9932240.1"/>
    <property type="molecule type" value="Genomic_DNA"/>
</dbReference>
<keyword evidence="5" id="KW-1185">Reference proteome</keyword>
<evidence type="ECO:0000313" key="5">
    <source>
        <dbReference type="Proteomes" id="UP001642409"/>
    </source>
</evidence>
<feature type="transmembrane region" description="Helical" evidence="1">
    <location>
        <begin position="510"/>
        <end position="530"/>
    </location>
</feature>
<feature type="chain" id="PRO_5041742321" evidence="2">
    <location>
        <begin position="18"/>
        <end position="534"/>
    </location>
</feature>
<keyword evidence="1" id="KW-0472">Membrane</keyword>
<gene>
    <name evidence="3" type="ORF">HINF_LOCUS19885</name>
    <name evidence="4" type="ORF">HINF_LOCUS57046</name>
</gene>
<name>A0AA86P8Q3_9EUKA</name>
<evidence type="ECO:0000256" key="2">
    <source>
        <dbReference type="SAM" id="SignalP"/>
    </source>
</evidence>
<evidence type="ECO:0000313" key="3">
    <source>
        <dbReference type="EMBL" id="CAI9932240.1"/>
    </source>
</evidence>
<accession>A0AA86P8Q3</accession>
<keyword evidence="2" id="KW-0732">Signal</keyword>
<feature type="signal peptide" evidence="2">
    <location>
        <begin position="1"/>
        <end position="17"/>
    </location>
</feature>
<evidence type="ECO:0000313" key="4">
    <source>
        <dbReference type="EMBL" id="CAL6075108.1"/>
    </source>
</evidence>
<dbReference type="Proteomes" id="UP001642409">
    <property type="component" value="Unassembled WGS sequence"/>
</dbReference>
<comment type="caution">
    <text evidence="3">The sequence shown here is derived from an EMBL/GenBank/DDBJ whole genome shotgun (WGS) entry which is preliminary data.</text>
</comment>
<evidence type="ECO:0000256" key="1">
    <source>
        <dbReference type="SAM" id="Phobius"/>
    </source>
</evidence>
<organism evidence="3">
    <name type="scientific">Hexamita inflata</name>
    <dbReference type="NCBI Taxonomy" id="28002"/>
    <lineage>
        <taxon>Eukaryota</taxon>
        <taxon>Metamonada</taxon>
        <taxon>Diplomonadida</taxon>
        <taxon>Hexamitidae</taxon>
        <taxon>Hexamitinae</taxon>
        <taxon>Hexamita</taxon>
    </lineage>
</organism>
<reference evidence="3" key="1">
    <citation type="submission" date="2023-06" db="EMBL/GenBank/DDBJ databases">
        <authorList>
            <person name="Kurt Z."/>
        </authorList>
    </citation>
    <scope>NUCLEOTIDE SEQUENCE</scope>
</reference>
<proteinExistence type="predicted"/>
<dbReference type="EMBL" id="CAXDID020000312">
    <property type="protein sequence ID" value="CAL6075108.1"/>
    <property type="molecule type" value="Genomic_DNA"/>
</dbReference>
<dbReference type="AlphaFoldDB" id="A0AA86P8Q3"/>
<protein>
    <submittedName>
        <fullName evidence="3">Uncharacterized protein</fullName>
    </submittedName>
</protein>